<reference evidence="3" key="1">
    <citation type="submission" date="2023-06" db="EMBL/GenBank/DDBJ databases">
        <title>Reference genome for the Northern bat (Eptesicus nilssonii), a most northern bat species.</title>
        <authorList>
            <person name="Laine V.N."/>
            <person name="Pulliainen A.T."/>
            <person name="Lilley T.M."/>
        </authorList>
    </citation>
    <scope>NUCLEOTIDE SEQUENCE</scope>
    <source>
        <strain evidence="3">BLF_Eptnil</strain>
        <tissue evidence="3">Kidney</tissue>
    </source>
</reference>
<feature type="region of interest" description="Disordered" evidence="2">
    <location>
        <begin position="30"/>
        <end position="115"/>
    </location>
</feature>
<evidence type="ECO:0000313" key="4">
    <source>
        <dbReference type="Proteomes" id="UP001177744"/>
    </source>
</evidence>
<dbReference type="PANTHER" id="PTHR31156">
    <property type="entry name" value="WBSCR19-LIKE PROTEIN"/>
    <property type="match status" value="1"/>
</dbReference>
<name>A0AA40HGH2_CNENI</name>
<comment type="caution">
    <text evidence="3">The sequence shown here is derived from an EMBL/GenBank/DDBJ whole genome shotgun (WGS) entry which is preliminary data.</text>
</comment>
<dbReference type="Pfam" id="PF11357">
    <property type="entry name" value="Spy1"/>
    <property type="match status" value="1"/>
</dbReference>
<dbReference type="InterPro" id="IPR057742">
    <property type="entry name" value="Speedy_E"/>
</dbReference>
<evidence type="ECO:0000256" key="1">
    <source>
        <dbReference type="ARBA" id="ARBA00010932"/>
    </source>
</evidence>
<dbReference type="AlphaFoldDB" id="A0AA40HGH2"/>
<dbReference type="Proteomes" id="UP001177744">
    <property type="component" value="Unassembled WGS sequence"/>
</dbReference>
<protein>
    <submittedName>
        <fullName evidence="3">Uncharacterized protein</fullName>
    </submittedName>
</protein>
<evidence type="ECO:0000313" key="3">
    <source>
        <dbReference type="EMBL" id="KAK1330365.1"/>
    </source>
</evidence>
<keyword evidence="4" id="KW-1185">Reference proteome</keyword>
<organism evidence="3 4">
    <name type="scientific">Cnephaeus nilssonii</name>
    <name type="common">Northern bat</name>
    <name type="synonym">Eptesicus nilssonii</name>
    <dbReference type="NCBI Taxonomy" id="3371016"/>
    <lineage>
        <taxon>Eukaryota</taxon>
        <taxon>Metazoa</taxon>
        <taxon>Chordata</taxon>
        <taxon>Craniata</taxon>
        <taxon>Vertebrata</taxon>
        <taxon>Euteleostomi</taxon>
        <taxon>Mammalia</taxon>
        <taxon>Eutheria</taxon>
        <taxon>Laurasiatheria</taxon>
        <taxon>Chiroptera</taxon>
        <taxon>Yangochiroptera</taxon>
        <taxon>Vespertilionidae</taxon>
        <taxon>Cnephaeus</taxon>
    </lineage>
</organism>
<accession>A0AA40HGH2</accession>
<dbReference type="GO" id="GO:0019901">
    <property type="term" value="F:protein kinase binding"/>
    <property type="evidence" value="ECO:0007669"/>
    <property type="project" value="InterPro"/>
</dbReference>
<dbReference type="InterPro" id="IPR020984">
    <property type="entry name" value="Speedy"/>
</dbReference>
<comment type="similarity">
    <text evidence="1">Belongs to the Speedy/Ringo family.</text>
</comment>
<dbReference type="EMBL" id="JAULJE010000021">
    <property type="protein sequence ID" value="KAK1330365.1"/>
    <property type="molecule type" value="Genomic_DNA"/>
</dbReference>
<proteinExistence type="inferred from homology"/>
<sequence length="361" mass="39682">MHESVHQASGPIPWCLATEVGNSIFSKNLNRSASRCPERDDSGEIMASGGPSFQREKQRPQPSCSGCPQEVRVVEVVPGPSGPCAEGRALPQSAGRNRKREWPTEEGTEEEPAPGAQDVWAVETLCGLKMKLKRQRVSSVRPEHHQVFTRLQEDPVIKRFLAWDTNLRLSDKYLLSMVVAYFSRVGLFSWQYQRMHFFLALYLALDMEEDYQAPKEAILSFLFGKNNCPCAPCSTNCDSSSSVPWAGGRGSREKSAKRSRLLIQSSGCGGEIALLSENTEPKIAEPTTITGKLNSYVCLFLGALRGVSLSCASPIREAHLSFRDLGSPWGFNMWARSCPSLARSLNSVSSALSSPEIGPNP</sequence>
<gene>
    <name evidence="3" type="ORF">QTO34_010554</name>
</gene>
<evidence type="ECO:0000256" key="2">
    <source>
        <dbReference type="SAM" id="MobiDB-lite"/>
    </source>
</evidence>